<reference evidence="1" key="2">
    <citation type="submission" date="2020-01" db="EMBL/GenBank/DDBJ databases">
        <authorList>
            <person name="Hornung B."/>
        </authorList>
    </citation>
    <scope>NUCLEOTIDE SEQUENCE</scope>
    <source>
        <strain evidence="1">PacBioINE</strain>
    </source>
</reference>
<protein>
    <submittedName>
        <fullName evidence="1">Uncharacterized protein</fullName>
    </submittedName>
</protein>
<dbReference type="EMBL" id="CDGJ01000005">
    <property type="protein sequence ID" value="CEJ05946.1"/>
    <property type="molecule type" value="Genomic_DNA"/>
</dbReference>
<name>A0A8S0X0B7_9FIRM</name>
<gene>
    <name evidence="2" type="ORF">DEACI_0366</name>
    <name evidence="1" type="ORF">DEACI_3166</name>
</gene>
<dbReference type="Proteomes" id="UP001071230">
    <property type="component" value="Unassembled WGS sequence"/>
</dbReference>
<dbReference type="Proteomes" id="UP000836597">
    <property type="component" value="Chromosome"/>
</dbReference>
<keyword evidence="3" id="KW-1185">Reference proteome</keyword>
<accession>A0A8S0X0B7</accession>
<evidence type="ECO:0000313" key="1">
    <source>
        <dbReference type="EMBL" id="CAA7602491.1"/>
    </source>
</evidence>
<dbReference type="RefSeq" id="WP_240985851.1">
    <property type="nucleotide sequence ID" value="NZ_CDGJ01000005.1"/>
</dbReference>
<organism evidence="1">
    <name type="scientific">Acididesulfobacillus acetoxydans</name>
    <dbReference type="NCBI Taxonomy" id="1561005"/>
    <lineage>
        <taxon>Bacteria</taxon>
        <taxon>Bacillati</taxon>
        <taxon>Bacillota</taxon>
        <taxon>Clostridia</taxon>
        <taxon>Eubacteriales</taxon>
        <taxon>Peptococcaceae</taxon>
        <taxon>Acididesulfobacillus</taxon>
    </lineage>
</organism>
<dbReference type="KEGG" id="aacx:DEACI_3166"/>
<dbReference type="AlphaFoldDB" id="A0A8S0X0B7"/>
<evidence type="ECO:0000313" key="3">
    <source>
        <dbReference type="Proteomes" id="UP001071230"/>
    </source>
</evidence>
<dbReference type="EMBL" id="LR746496">
    <property type="protein sequence ID" value="CAA7602491.1"/>
    <property type="molecule type" value="Genomic_DNA"/>
</dbReference>
<proteinExistence type="predicted"/>
<sequence>MAALSLQYKDGRQVPEGAGLLISILVRYAEVGSIYYWQEKHALKFTFLLMGAEGQAVEGLRNKLPLALAAFHGLEGSAMTLCGVESRCEGDIYSLTVTRDVESMTQTEVGLIVDLLRCEFGEALVLDDADGAIPEDELLFQEELIGRLLAKMRDDEIDKNVVAVRDEGRVLVFKN</sequence>
<reference evidence="2" key="1">
    <citation type="submission" date="2014-11" db="EMBL/GenBank/DDBJ databases">
        <authorList>
            <person name="Hornung B.V."/>
        </authorList>
    </citation>
    <scope>NUCLEOTIDE SEQUENCE</scope>
    <source>
        <strain evidence="2">INE</strain>
    </source>
</reference>
<evidence type="ECO:0000313" key="2">
    <source>
        <dbReference type="EMBL" id="CEJ05946.1"/>
    </source>
</evidence>